<evidence type="ECO:0000256" key="1">
    <source>
        <dbReference type="SAM" id="MobiDB-lite"/>
    </source>
</evidence>
<sequence length="90" mass="10223">MDTSITDPGGKDTSKTEMELEEDSARPEGVVRFIVKDFSRLKETVLSEPVYIRNLPWRLMCIQRTASVHGHEKVKSLAVFLQCNPETESL</sequence>
<proteinExistence type="predicted"/>
<protein>
    <submittedName>
        <fullName evidence="2">Ubiquitin carboxyl-terminal hydrolase 7</fullName>
    </submittedName>
</protein>
<evidence type="ECO:0000313" key="2">
    <source>
        <dbReference type="EMBL" id="CAB4037747.1"/>
    </source>
</evidence>
<gene>
    <name evidence="2" type="ORF">PACLA_8A076057</name>
</gene>
<dbReference type="InterPro" id="IPR002083">
    <property type="entry name" value="MATH/TRAF_dom"/>
</dbReference>
<dbReference type="Proteomes" id="UP001152795">
    <property type="component" value="Unassembled WGS sequence"/>
</dbReference>
<dbReference type="GO" id="GO:0016787">
    <property type="term" value="F:hydrolase activity"/>
    <property type="evidence" value="ECO:0007669"/>
    <property type="project" value="UniProtKB-KW"/>
</dbReference>
<feature type="region of interest" description="Disordered" evidence="1">
    <location>
        <begin position="1"/>
        <end position="24"/>
    </location>
</feature>
<evidence type="ECO:0000313" key="3">
    <source>
        <dbReference type="Proteomes" id="UP001152795"/>
    </source>
</evidence>
<dbReference type="AlphaFoldDB" id="A0A6S7K0M2"/>
<dbReference type="Gene3D" id="2.60.210.10">
    <property type="entry name" value="Apoptosis, Tumor Necrosis Factor Receptor Associated Protein 2, Chain A"/>
    <property type="match status" value="1"/>
</dbReference>
<keyword evidence="2" id="KW-0378">Hydrolase</keyword>
<accession>A0A6S7K0M2</accession>
<comment type="caution">
    <text evidence="2">The sequence shown here is derived from an EMBL/GenBank/DDBJ whole genome shotgun (WGS) entry which is preliminary data.</text>
</comment>
<dbReference type="SUPFAM" id="SSF49599">
    <property type="entry name" value="TRAF domain-like"/>
    <property type="match status" value="1"/>
</dbReference>
<dbReference type="OrthoDB" id="289038at2759"/>
<reference evidence="2" key="1">
    <citation type="submission" date="2020-04" db="EMBL/GenBank/DDBJ databases">
        <authorList>
            <person name="Alioto T."/>
            <person name="Alioto T."/>
            <person name="Gomez Garrido J."/>
        </authorList>
    </citation>
    <scope>NUCLEOTIDE SEQUENCE</scope>
    <source>
        <strain evidence="2">A484AB</strain>
    </source>
</reference>
<feature type="compositionally biased region" description="Basic and acidic residues" evidence="1">
    <location>
        <begin position="9"/>
        <end position="24"/>
    </location>
</feature>
<name>A0A6S7K0M2_PARCT</name>
<dbReference type="PROSITE" id="PS50144">
    <property type="entry name" value="MATH"/>
    <property type="match status" value="1"/>
</dbReference>
<dbReference type="EMBL" id="CACRXK020023424">
    <property type="protein sequence ID" value="CAB4037747.1"/>
    <property type="molecule type" value="Genomic_DNA"/>
</dbReference>
<keyword evidence="3" id="KW-1185">Reference proteome</keyword>
<organism evidence="2 3">
    <name type="scientific">Paramuricea clavata</name>
    <name type="common">Red gorgonian</name>
    <name type="synonym">Violescent sea-whip</name>
    <dbReference type="NCBI Taxonomy" id="317549"/>
    <lineage>
        <taxon>Eukaryota</taxon>
        <taxon>Metazoa</taxon>
        <taxon>Cnidaria</taxon>
        <taxon>Anthozoa</taxon>
        <taxon>Octocorallia</taxon>
        <taxon>Malacalcyonacea</taxon>
        <taxon>Plexauridae</taxon>
        <taxon>Paramuricea</taxon>
    </lineage>
</organism>
<dbReference type="InterPro" id="IPR008974">
    <property type="entry name" value="TRAF-like"/>
</dbReference>